<reference evidence="14" key="2">
    <citation type="submission" date="2020-09" db="EMBL/GenBank/DDBJ databases">
        <authorList>
            <person name="Sun Q."/>
            <person name="Sedlacek I."/>
        </authorList>
    </citation>
    <scope>NUCLEOTIDE SEQUENCE</scope>
    <source>
        <strain evidence="14">CCM 7684</strain>
    </source>
</reference>
<protein>
    <recommendedName>
        <fullName evidence="3">Magnesium transport protein CorA</fullName>
    </recommendedName>
</protein>
<proteinExistence type="inferred from homology"/>
<accession>A0A8J2VU91</accession>
<keyword evidence="10" id="KW-0406">Ion transport</keyword>
<keyword evidence="5" id="KW-1003">Cell membrane</keyword>
<evidence type="ECO:0000256" key="10">
    <source>
        <dbReference type="ARBA" id="ARBA00023065"/>
    </source>
</evidence>
<comment type="catalytic activity">
    <reaction evidence="12">
        <text>Mg(2+)(in) = Mg(2+)(out)</text>
        <dbReference type="Rhea" id="RHEA:29827"/>
        <dbReference type="ChEBI" id="CHEBI:18420"/>
    </reaction>
</comment>
<dbReference type="AlphaFoldDB" id="A0A8J2VU91"/>
<keyword evidence="4" id="KW-0813">Transport</keyword>
<gene>
    <name evidence="14" type="primary">corA</name>
    <name evidence="14" type="ORF">GCM10007276_11510</name>
</gene>
<sequence length="326" mass="36389">MLTAYAATATGLKRLEVTADQELPENAVWLDLLLPTLEEDKLVERAVGVSVPTREEMSEIEASSRLYVENRARYMTALLICQSETERPFTTPTTFILAGKHLVTVRYDEPRSFAMFSHRACKGEGEAPNTSEGVLIGILEAAVDRTADVMEKVGADIDGVSSRIFDRDAARVSRKKSYQAVLKSLGRKDDLLSKARESLATISRVATFLSAEIEGLKPSKEAQAQLRTLQRDVQSINDYAAFLGNKVTFLLDALVGMVSVEQNDIIKLFSVVAVVMMPPTLVASIYGMNFRHMPELDWPFGYPMALIIMVISAILPYVFFKWRRWL</sequence>
<evidence type="ECO:0000256" key="3">
    <source>
        <dbReference type="ARBA" id="ARBA00019439"/>
    </source>
</evidence>
<dbReference type="GO" id="GO:0005886">
    <property type="term" value="C:plasma membrane"/>
    <property type="evidence" value="ECO:0007669"/>
    <property type="project" value="UniProtKB-SubCell"/>
</dbReference>
<reference evidence="14" key="1">
    <citation type="journal article" date="2014" name="Int. J. Syst. Evol. Microbiol.">
        <title>Complete genome sequence of Corynebacterium casei LMG S-19264T (=DSM 44701T), isolated from a smear-ripened cheese.</title>
        <authorList>
            <consortium name="US DOE Joint Genome Institute (JGI-PGF)"/>
            <person name="Walter F."/>
            <person name="Albersmeier A."/>
            <person name="Kalinowski J."/>
            <person name="Ruckert C."/>
        </authorList>
    </citation>
    <scope>NUCLEOTIDE SEQUENCE</scope>
    <source>
        <strain evidence="14">CCM 7684</strain>
    </source>
</reference>
<dbReference type="Pfam" id="PF01544">
    <property type="entry name" value="CorA"/>
    <property type="match status" value="1"/>
</dbReference>
<evidence type="ECO:0000313" key="14">
    <source>
        <dbReference type="EMBL" id="GGE35759.1"/>
    </source>
</evidence>
<evidence type="ECO:0000256" key="1">
    <source>
        <dbReference type="ARBA" id="ARBA00004429"/>
    </source>
</evidence>
<dbReference type="PANTHER" id="PTHR47685:SF1">
    <property type="entry name" value="MAGNESIUM TRANSPORT PROTEIN CORA"/>
    <property type="match status" value="1"/>
</dbReference>
<dbReference type="InterPro" id="IPR045861">
    <property type="entry name" value="CorA_cytoplasmic_dom"/>
</dbReference>
<evidence type="ECO:0000256" key="8">
    <source>
        <dbReference type="ARBA" id="ARBA00022842"/>
    </source>
</evidence>
<dbReference type="InterPro" id="IPR045863">
    <property type="entry name" value="CorA_TM1_TM2"/>
</dbReference>
<evidence type="ECO:0000256" key="7">
    <source>
        <dbReference type="ARBA" id="ARBA00022692"/>
    </source>
</evidence>
<dbReference type="SUPFAM" id="SSF144083">
    <property type="entry name" value="Magnesium transport protein CorA, transmembrane region"/>
    <property type="match status" value="1"/>
</dbReference>
<evidence type="ECO:0000313" key="15">
    <source>
        <dbReference type="Proteomes" id="UP000602745"/>
    </source>
</evidence>
<evidence type="ECO:0000256" key="2">
    <source>
        <dbReference type="ARBA" id="ARBA00009765"/>
    </source>
</evidence>
<evidence type="ECO:0000256" key="4">
    <source>
        <dbReference type="ARBA" id="ARBA00022448"/>
    </source>
</evidence>
<dbReference type="PANTHER" id="PTHR47685">
    <property type="entry name" value="MAGNESIUM TRANSPORT PROTEIN CORA"/>
    <property type="match status" value="1"/>
</dbReference>
<organism evidence="14 15">
    <name type="scientific">Agaricicola taiwanensis</name>
    <dbReference type="NCBI Taxonomy" id="591372"/>
    <lineage>
        <taxon>Bacteria</taxon>
        <taxon>Pseudomonadati</taxon>
        <taxon>Pseudomonadota</taxon>
        <taxon>Alphaproteobacteria</taxon>
        <taxon>Rhodobacterales</taxon>
        <taxon>Paracoccaceae</taxon>
        <taxon>Agaricicola</taxon>
    </lineage>
</organism>
<dbReference type="Proteomes" id="UP000602745">
    <property type="component" value="Unassembled WGS sequence"/>
</dbReference>
<keyword evidence="8" id="KW-0460">Magnesium</keyword>
<dbReference type="GO" id="GO:0015087">
    <property type="term" value="F:cobalt ion transmembrane transporter activity"/>
    <property type="evidence" value="ECO:0007669"/>
    <property type="project" value="TreeGrafter"/>
</dbReference>
<evidence type="ECO:0000256" key="12">
    <source>
        <dbReference type="ARBA" id="ARBA00034269"/>
    </source>
</evidence>
<dbReference type="Gene3D" id="1.20.58.340">
    <property type="entry name" value="Magnesium transport protein CorA, transmembrane region"/>
    <property type="match status" value="2"/>
</dbReference>
<dbReference type="FunFam" id="1.20.58.340:FF:000001">
    <property type="entry name" value="Magnesium transport protein CorA"/>
    <property type="match status" value="1"/>
</dbReference>
<feature type="transmembrane region" description="Helical" evidence="13">
    <location>
        <begin position="300"/>
        <end position="320"/>
    </location>
</feature>
<comment type="similarity">
    <text evidence="2">Belongs to the CorA metal ion transporter (MIT) (TC 1.A.35) family.</text>
</comment>
<keyword evidence="6" id="KW-0997">Cell inner membrane</keyword>
<evidence type="ECO:0000256" key="6">
    <source>
        <dbReference type="ARBA" id="ARBA00022519"/>
    </source>
</evidence>
<dbReference type="CDD" id="cd12837">
    <property type="entry name" value="EcCorA-like_u1"/>
    <property type="match status" value="1"/>
</dbReference>
<dbReference type="GO" id="GO:0015099">
    <property type="term" value="F:nickel cation transmembrane transporter activity"/>
    <property type="evidence" value="ECO:0007669"/>
    <property type="project" value="TreeGrafter"/>
</dbReference>
<name>A0A8J2VU91_9RHOB</name>
<keyword evidence="11 13" id="KW-0472">Membrane</keyword>
<evidence type="ECO:0000256" key="5">
    <source>
        <dbReference type="ARBA" id="ARBA00022475"/>
    </source>
</evidence>
<dbReference type="RefSeq" id="WP_188408702.1">
    <property type="nucleotide sequence ID" value="NZ_BMCP01000001.1"/>
</dbReference>
<dbReference type="SUPFAM" id="SSF143865">
    <property type="entry name" value="CorA soluble domain-like"/>
    <property type="match status" value="1"/>
</dbReference>
<dbReference type="GO" id="GO:0015095">
    <property type="term" value="F:magnesium ion transmembrane transporter activity"/>
    <property type="evidence" value="ECO:0007669"/>
    <property type="project" value="TreeGrafter"/>
</dbReference>
<dbReference type="InterPro" id="IPR050829">
    <property type="entry name" value="CorA_MIT"/>
</dbReference>
<dbReference type="Gene3D" id="3.30.460.20">
    <property type="entry name" value="CorA soluble domain-like"/>
    <property type="match status" value="1"/>
</dbReference>
<dbReference type="EMBL" id="BMCP01000001">
    <property type="protein sequence ID" value="GGE35759.1"/>
    <property type="molecule type" value="Genomic_DNA"/>
</dbReference>
<evidence type="ECO:0000256" key="13">
    <source>
        <dbReference type="SAM" id="Phobius"/>
    </source>
</evidence>
<comment type="caution">
    <text evidence="14">The sequence shown here is derived from an EMBL/GenBank/DDBJ whole genome shotgun (WGS) entry which is preliminary data.</text>
</comment>
<comment type="subcellular location">
    <subcellularLocation>
        <location evidence="1">Cell inner membrane</location>
        <topology evidence="1">Multi-pass membrane protein</topology>
    </subcellularLocation>
</comment>
<keyword evidence="15" id="KW-1185">Reference proteome</keyword>
<keyword evidence="7 13" id="KW-0812">Transmembrane</keyword>
<evidence type="ECO:0000256" key="9">
    <source>
        <dbReference type="ARBA" id="ARBA00022989"/>
    </source>
</evidence>
<dbReference type="InterPro" id="IPR002523">
    <property type="entry name" value="MgTranspt_CorA/ZnTranspt_ZntB"/>
</dbReference>
<feature type="transmembrane region" description="Helical" evidence="13">
    <location>
        <begin position="265"/>
        <end position="288"/>
    </location>
</feature>
<evidence type="ECO:0000256" key="11">
    <source>
        <dbReference type="ARBA" id="ARBA00023136"/>
    </source>
</evidence>
<keyword evidence="9 13" id="KW-1133">Transmembrane helix</keyword>